<dbReference type="RefSeq" id="WP_008541648.1">
    <property type="nucleotide sequence ID" value="NZ_JH604931.1"/>
</dbReference>
<dbReference type="InterPro" id="IPR003601">
    <property type="entry name" value="Topo_IA_2"/>
</dbReference>
<evidence type="ECO:0000256" key="7">
    <source>
        <dbReference type="ARBA" id="ARBA00030003"/>
    </source>
</evidence>
<dbReference type="CDD" id="cd00186">
    <property type="entry name" value="TOP1Ac"/>
    <property type="match status" value="1"/>
</dbReference>
<dbReference type="SMART" id="SM00436">
    <property type="entry name" value="TOP1Bc"/>
    <property type="match status" value="1"/>
</dbReference>
<keyword evidence="4" id="KW-0799">Topoisomerase</keyword>
<dbReference type="Gene3D" id="1.10.290.10">
    <property type="entry name" value="Topoisomerase I, domain 4"/>
    <property type="match status" value="1"/>
</dbReference>
<evidence type="ECO:0000256" key="5">
    <source>
        <dbReference type="ARBA" id="ARBA00023125"/>
    </source>
</evidence>
<dbReference type="GO" id="GO:0003677">
    <property type="term" value="F:DNA binding"/>
    <property type="evidence" value="ECO:0007669"/>
    <property type="project" value="UniProtKB-KW"/>
</dbReference>
<feature type="domain" description="Toprim" evidence="12">
    <location>
        <begin position="3"/>
        <end position="147"/>
    </location>
</feature>
<protein>
    <recommendedName>
        <fullName evidence="3">DNA topoisomerase</fullName>
        <ecNumber evidence="3">5.6.2.1</ecNumber>
    </recommendedName>
    <alternativeName>
        <fullName evidence="10">Omega-protein</fullName>
    </alternativeName>
    <alternativeName>
        <fullName evidence="9">Relaxing enzyme</fullName>
    </alternativeName>
    <alternativeName>
        <fullName evidence="7">Swivelase</fullName>
    </alternativeName>
    <alternativeName>
        <fullName evidence="8">Untwisting enzyme</fullName>
    </alternativeName>
</protein>
<dbReference type="Proteomes" id="UP000004956">
    <property type="component" value="Unassembled WGS sequence"/>
</dbReference>
<keyword evidence="15" id="KW-1185">Reference proteome</keyword>
<dbReference type="GO" id="GO:0003917">
    <property type="term" value="F:DNA topoisomerase type I (single strand cut, ATP-independent) activity"/>
    <property type="evidence" value="ECO:0007669"/>
    <property type="project" value="UniProtKB-EC"/>
</dbReference>
<evidence type="ECO:0000259" key="13">
    <source>
        <dbReference type="PROSITE" id="PS52039"/>
    </source>
</evidence>
<dbReference type="PROSITE" id="PS52039">
    <property type="entry name" value="TOPO_IA_2"/>
    <property type="match status" value="1"/>
</dbReference>
<dbReference type="SMART" id="SM00493">
    <property type="entry name" value="TOPRIM"/>
    <property type="match status" value="1"/>
</dbReference>
<dbReference type="GO" id="GO:0043597">
    <property type="term" value="C:cytoplasmic replication fork"/>
    <property type="evidence" value="ECO:0007669"/>
    <property type="project" value="TreeGrafter"/>
</dbReference>
<evidence type="ECO:0000256" key="2">
    <source>
        <dbReference type="ARBA" id="ARBA00009446"/>
    </source>
</evidence>
<comment type="caution">
    <text evidence="14">The sequence shown here is derived from an EMBL/GenBank/DDBJ whole genome shotgun (WGS) entry which is preliminary data.</text>
</comment>
<dbReference type="AlphaFoldDB" id="H3KDU7"/>
<dbReference type="CDD" id="cd03362">
    <property type="entry name" value="TOPRIM_TopoIA_TopoIII"/>
    <property type="match status" value="1"/>
</dbReference>
<evidence type="ECO:0000256" key="9">
    <source>
        <dbReference type="ARBA" id="ARBA00032235"/>
    </source>
</evidence>
<keyword evidence="6 14" id="KW-0413">Isomerase</keyword>
<evidence type="ECO:0000256" key="4">
    <source>
        <dbReference type="ARBA" id="ARBA00023029"/>
    </source>
</evidence>
<dbReference type="PROSITE" id="PS50880">
    <property type="entry name" value="TOPRIM"/>
    <property type="match status" value="1"/>
</dbReference>
<dbReference type="EC" id="5.6.2.1" evidence="3"/>
<dbReference type="InterPro" id="IPR023405">
    <property type="entry name" value="Topo_IA_core_domain"/>
</dbReference>
<dbReference type="InterPro" id="IPR006171">
    <property type="entry name" value="TOPRIM_dom"/>
</dbReference>
<dbReference type="PRINTS" id="PR00417">
    <property type="entry name" value="PRTPISMRASEI"/>
</dbReference>
<evidence type="ECO:0000256" key="6">
    <source>
        <dbReference type="ARBA" id="ARBA00023235"/>
    </source>
</evidence>
<feature type="compositionally biased region" description="Low complexity" evidence="11">
    <location>
        <begin position="652"/>
        <end position="695"/>
    </location>
</feature>
<dbReference type="GO" id="GO:0006310">
    <property type="term" value="P:DNA recombination"/>
    <property type="evidence" value="ECO:0007669"/>
    <property type="project" value="TreeGrafter"/>
</dbReference>
<dbReference type="NCBIfam" id="NF005829">
    <property type="entry name" value="PRK07726.1"/>
    <property type="match status" value="1"/>
</dbReference>
<dbReference type="GO" id="GO:0006265">
    <property type="term" value="P:DNA topological change"/>
    <property type="evidence" value="ECO:0007669"/>
    <property type="project" value="InterPro"/>
</dbReference>
<dbReference type="Pfam" id="PF01751">
    <property type="entry name" value="Toprim"/>
    <property type="match status" value="1"/>
</dbReference>
<dbReference type="STRING" id="762967.HMPREF9440_00908"/>
<feature type="region of interest" description="Disordered" evidence="11">
    <location>
        <begin position="651"/>
        <end position="742"/>
    </location>
</feature>
<feature type="non-terminal residue" evidence="14">
    <location>
        <position position="742"/>
    </location>
</feature>
<dbReference type="Gene3D" id="3.40.50.140">
    <property type="match status" value="1"/>
</dbReference>
<dbReference type="InterPro" id="IPR023406">
    <property type="entry name" value="Topo_IA_AS"/>
</dbReference>
<dbReference type="InterPro" id="IPR013497">
    <property type="entry name" value="Topo_IA_cen"/>
</dbReference>
<evidence type="ECO:0000259" key="12">
    <source>
        <dbReference type="PROSITE" id="PS50880"/>
    </source>
</evidence>
<sequence length="742" mass="81243">MDTKLFIAEKPSVAKAIAAEIGVASRAEGYLTCRDGTLITWCFGHLLEQAEPDDYLPDDIPKTKKGRKIWRLQDLPIIPSAWLSRARTDRGVKKQLTTIGKLLKQPNVAVVVNAGDPDREGQLLVDEVLEHYKCRKPVKRFWVSAVDPASIRKGLAALKENVDYAGMRDAARGRSRADWLLGMNLSRAYTLTQSGGLIAVGRVQTPTLAMVARRDYAVRNFVPQPYLSISADLEAKACRFRAKWKPREGQPGMDEEGKLLIDLDLGRQLVEKLKQEKAATVTSSVTKRKKAFQPKAYSLADIQIEASRMFGMSAEETLKVCQSLYEVHKITSYPRTDCGYLPESQHPDAPAVLAAIAKTFPATQKAVERADPTIKSPTFNDKKVTAHHGIVPVANTAHWEKLSPAEQKIYRLIARRYIANFFPVHEYDATEIRFDLGGETFVATGKVVVVKGWKVLFEKTEAEKAAEAAGKAAAAKKKSAKAKADADGEEDEESDQALPTLVKGDVADVLDVLGREDQTKPPSYFTEGTLIAAMENVWRSFDDPHLQEKLKEAGGIGTPATRASIIQELKRKNYLETEKKFLHCTEEGRNVLIVASPKVRSAAMTAAFETKLSQIERGEYRLDQFVAEYEAFICEEIERAKTAPVVVKEPVGGASSASPSESSASGRASSWRSSSGTRSRSAAGSRTGTKTATKTGTKRTTKTGTSTRTRTRAAGESSASTSTSAAPAVRAPKWRAEAKPTA</sequence>
<name>H3KDU7_9BURK</name>
<gene>
    <name evidence="14" type="ORF">HMPREF9440_00908</name>
</gene>
<dbReference type="SMART" id="SM00437">
    <property type="entry name" value="TOP1Ac"/>
    <property type="match status" value="1"/>
</dbReference>
<dbReference type="InterPro" id="IPR034144">
    <property type="entry name" value="TOPRIM_TopoIII"/>
</dbReference>
<proteinExistence type="inferred from homology"/>
<comment type="catalytic activity">
    <reaction evidence="1">
        <text>ATP-independent breakage of single-stranded DNA, followed by passage and rejoining.</text>
        <dbReference type="EC" id="5.6.2.1"/>
    </reaction>
</comment>
<evidence type="ECO:0000313" key="15">
    <source>
        <dbReference type="Proteomes" id="UP000004956"/>
    </source>
</evidence>
<dbReference type="InterPro" id="IPR013825">
    <property type="entry name" value="Topo_IA_cen_sub2"/>
</dbReference>
<accession>H3KDU7</accession>
<dbReference type="PANTHER" id="PTHR11390:SF21">
    <property type="entry name" value="DNA TOPOISOMERASE 3-ALPHA"/>
    <property type="match status" value="1"/>
</dbReference>
<dbReference type="InterPro" id="IPR000380">
    <property type="entry name" value="Topo_IA"/>
</dbReference>
<keyword evidence="5" id="KW-0238">DNA-binding</keyword>
<dbReference type="PANTHER" id="PTHR11390">
    <property type="entry name" value="PROKARYOTIC DNA TOPOISOMERASE"/>
    <property type="match status" value="1"/>
</dbReference>
<evidence type="ECO:0000256" key="11">
    <source>
        <dbReference type="SAM" id="MobiDB-lite"/>
    </source>
</evidence>
<evidence type="ECO:0000313" key="14">
    <source>
        <dbReference type="EMBL" id="EHY31700.1"/>
    </source>
</evidence>
<organism evidence="14 15">
    <name type="scientific">Sutterella parvirubra YIT 11816</name>
    <dbReference type="NCBI Taxonomy" id="762967"/>
    <lineage>
        <taxon>Bacteria</taxon>
        <taxon>Pseudomonadati</taxon>
        <taxon>Pseudomonadota</taxon>
        <taxon>Betaproteobacteria</taxon>
        <taxon>Burkholderiales</taxon>
        <taxon>Sutterellaceae</taxon>
        <taxon>Sutterella</taxon>
    </lineage>
</organism>
<feature type="domain" description="Topo IA-type catalytic" evidence="13">
    <location>
        <begin position="164"/>
        <end position="638"/>
    </location>
</feature>
<dbReference type="InterPro" id="IPR003602">
    <property type="entry name" value="Topo_IA_DNA-bd_dom"/>
</dbReference>
<dbReference type="SUPFAM" id="SSF56712">
    <property type="entry name" value="Prokaryotic type I DNA topoisomerase"/>
    <property type="match status" value="1"/>
</dbReference>
<dbReference type="InterPro" id="IPR013824">
    <property type="entry name" value="Topo_IA_cen_sub1"/>
</dbReference>
<dbReference type="Pfam" id="PF01131">
    <property type="entry name" value="Topoisom_bac"/>
    <property type="match status" value="1"/>
</dbReference>
<evidence type="ECO:0000256" key="8">
    <source>
        <dbReference type="ARBA" id="ARBA00031985"/>
    </source>
</evidence>
<evidence type="ECO:0000256" key="3">
    <source>
        <dbReference type="ARBA" id="ARBA00012891"/>
    </source>
</evidence>
<dbReference type="PROSITE" id="PS00396">
    <property type="entry name" value="TOPO_IA_1"/>
    <property type="match status" value="1"/>
</dbReference>
<comment type="similarity">
    <text evidence="2">Belongs to the type IA topoisomerase family.</text>
</comment>
<dbReference type="InterPro" id="IPR013826">
    <property type="entry name" value="Topo_IA_cen_sub3"/>
</dbReference>
<evidence type="ECO:0000256" key="10">
    <source>
        <dbReference type="ARBA" id="ARBA00032877"/>
    </source>
</evidence>
<dbReference type="EMBL" id="AFBQ01000124">
    <property type="protein sequence ID" value="EHY31700.1"/>
    <property type="molecule type" value="Genomic_DNA"/>
</dbReference>
<dbReference type="Gene3D" id="1.10.460.10">
    <property type="entry name" value="Topoisomerase I, domain 2"/>
    <property type="match status" value="1"/>
</dbReference>
<feature type="compositionally biased region" description="Low complexity" evidence="11">
    <location>
        <begin position="702"/>
        <end position="726"/>
    </location>
</feature>
<dbReference type="HOGENOM" id="CLU_002929_5_2_4"/>
<dbReference type="Gene3D" id="2.70.20.10">
    <property type="entry name" value="Topoisomerase I, domain 3"/>
    <property type="match status" value="1"/>
</dbReference>
<dbReference type="OrthoDB" id="9803554at2"/>
<dbReference type="GO" id="GO:0006281">
    <property type="term" value="P:DNA repair"/>
    <property type="evidence" value="ECO:0007669"/>
    <property type="project" value="TreeGrafter"/>
</dbReference>
<evidence type="ECO:0000256" key="1">
    <source>
        <dbReference type="ARBA" id="ARBA00000213"/>
    </source>
</evidence>
<reference evidence="14 15" key="1">
    <citation type="submission" date="2011-11" db="EMBL/GenBank/DDBJ databases">
        <authorList>
            <person name="Weinstock G."/>
            <person name="Sodergren E."/>
            <person name="Clifton S."/>
            <person name="Fulton L."/>
            <person name="Fulton B."/>
            <person name="Courtney L."/>
            <person name="Fronick C."/>
            <person name="Harrison M."/>
            <person name="Strong C."/>
            <person name="Farmer C."/>
            <person name="Delahaunty K."/>
            <person name="Markovic C."/>
            <person name="Hall O."/>
            <person name="Minx P."/>
            <person name="Tomlinson C."/>
            <person name="Mitreva M."/>
            <person name="Hou S."/>
            <person name="Chen J."/>
            <person name="Wollam A."/>
            <person name="Pepin K.H."/>
            <person name="Johnson M."/>
            <person name="Bhonagiri V."/>
            <person name="Zhang X."/>
            <person name="Suruliraj S."/>
            <person name="Warren W."/>
            <person name="Chinwalla A."/>
            <person name="Mardis E.R."/>
            <person name="Wilson R.K."/>
        </authorList>
    </citation>
    <scope>NUCLEOTIDE SEQUENCE [LARGE SCALE GENOMIC DNA]</scope>
    <source>
        <strain evidence="14 15">YIT 11816</strain>
    </source>
</reference>